<dbReference type="Pfam" id="PF13672">
    <property type="entry name" value="PP2C_2"/>
    <property type="match status" value="1"/>
</dbReference>
<gene>
    <name evidence="2" type="ORF">sS8_0216</name>
</gene>
<dbReference type="OrthoDB" id="963478at2"/>
<dbReference type="Proteomes" id="UP000266313">
    <property type="component" value="Chromosome"/>
</dbReference>
<dbReference type="InterPro" id="IPR001932">
    <property type="entry name" value="PPM-type_phosphatase-like_dom"/>
</dbReference>
<evidence type="ECO:0000313" key="3">
    <source>
        <dbReference type="Proteomes" id="UP000266313"/>
    </source>
</evidence>
<dbReference type="KEGG" id="mmai:sS8_0216"/>
<evidence type="ECO:0000313" key="2">
    <source>
        <dbReference type="EMBL" id="BBA32184.1"/>
    </source>
</evidence>
<sequence length="413" mass="44506">MKSTRHDPAGEQPPSPAANAKVRFVIDRNARAGQPYQGRLTGEDSSGRAVAILEADFPQDIGLAYDPATATIAGTPTLAGEHAVRVRYRFGTADAEGGILEGRCTLIVNPDPKTLWKNVPSDKSDPYWKEDAISRLVPGSGGRRLIAASKRGRSHAHTGGFREDDFFIGGNTDGWHVLAVADGAGSAAYSRYGSKLATERAGDHVLAALSGAEGRRLAEAIEQWQGDDAGRKPVFDQAYDLLGGAALAAVTAIEDEAARKSATARDFATTSIVAAHRHVPAGHFVASFWIGDGGAGLYRRREQIVLLGRPDGGEFAGQTRFLDRALVTDADQRSRRLRIELVPEMTALMLMTDGVSDPCFETESGLAGLQRWDGLWDQLAPVLSSDRPDRALLEWLDFWSHGNHDDRTIAILS</sequence>
<evidence type="ECO:0000259" key="1">
    <source>
        <dbReference type="Pfam" id="PF13672"/>
    </source>
</evidence>
<feature type="domain" description="PPM-type phosphatase" evidence="1">
    <location>
        <begin position="151"/>
        <end position="397"/>
    </location>
</feature>
<dbReference type="AlphaFoldDB" id="A0A286P3G2"/>
<accession>A0A286P3G2</accession>
<dbReference type="RefSeq" id="WP_119628024.1">
    <property type="nucleotide sequence ID" value="NZ_AP017928.1"/>
</dbReference>
<reference evidence="2 3" key="1">
    <citation type="submission" date="2016-12" db="EMBL/GenBank/DDBJ databases">
        <title>Genome sequencing of Methylocaldum marinum.</title>
        <authorList>
            <person name="Takeuchi M."/>
            <person name="Kamagata Y."/>
            <person name="Hiraoka S."/>
            <person name="Oshima K."/>
            <person name="Hattori M."/>
            <person name="Iwasaki W."/>
        </authorList>
    </citation>
    <scope>NUCLEOTIDE SEQUENCE [LARGE SCALE GENOMIC DNA]</scope>
    <source>
        <strain evidence="2 3">S8</strain>
    </source>
</reference>
<dbReference type="SUPFAM" id="SSF81606">
    <property type="entry name" value="PP2C-like"/>
    <property type="match status" value="1"/>
</dbReference>
<dbReference type="Gene3D" id="3.60.40.10">
    <property type="entry name" value="PPM-type phosphatase domain"/>
    <property type="match status" value="1"/>
</dbReference>
<organism evidence="2 3">
    <name type="scientific">Methylocaldum marinum</name>
    <dbReference type="NCBI Taxonomy" id="1432792"/>
    <lineage>
        <taxon>Bacteria</taxon>
        <taxon>Pseudomonadati</taxon>
        <taxon>Pseudomonadota</taxon>
        <taxon>Gammaproteobacteria</taxon>
        <taxon>Methylococcales</taxon>
        <taxon>Methylococcaceae</taxon>
        <taxon>Methylocaldum</taxon>
    </lineage>
</organism>
<dbReference type="EMBL" id="AP017928">
    <property type="protein sequence ID" value="BBA32184.1"/>
    <property type="molecule type" value="Genomic_DNA"/>
</dbReference>
<dbReference type="InterPro" id="IPR036457">
    <property type="entry name" value="PPM-type-like_dom_sf"/>
</dbReference>
<proteinExistence type="predicted"/>
<keyword evidence="3" id="KW-1185">Reference proteome</keyword>
<name>A0A286P3G2_9GAMM</name>
<protein>
    <recommendedName>
        <fullName evidence="1">PPM-type phosphatase domain-containing protein</fullName>
    </recommendedName>
</protein>